<name>A0AA86XKN5_9CAUD</name>
<keyword evidence="2" id="KW-1185">Reference proteome</keyword>
<reference evidence="1 2" key="1">
    <citation type="journal article" date="2023" name="Nat. Microbiol.">
        <title>A compendium of viruses from methanogenic archaea reveals their diversity and adaptations to the gut environment.</title>
        <authorList>
            <person name="Medvedeva S."/>
            <person name="Borrel G."/>
            <person name="Krupovic M."/>
            <person name="Gribaldo S."/>
        </authorList>
    </citation>
    <scope>NUCLEOTIDE SEQUENCE [LARGE SCALE GENOMIC DNA]</scope>
</reference>
<proteinExistence type="predicted"/>
<gene>
    <name evidence="1" type="ORF">vir335_00074</name>
</gene>
<dbReference type="Proteomes" id="UP001302000">
    <property type="component" value="Segment"/>
</dbReference>
<dbReference type="EMBL" id="BK063680">
    <property type="protein sequence ID" value="DBA35630.1"/>
    <property type="molecule type" value="Genomic_DNA"/>
</dbReference>
<dbReference type="GeneID" id="301841447"/>
<organism evidence="1 2">
    <name type="scientific">Caudoviricetes sp. vir335</name>
    <dbReference type="NCBI Taxonomy" id="3068357"/>
    <lineage>
        <taxon>Viruses</taxon>
        <taxon>Duplodnaviria</taxon>
        <taxon>Heunggongvirae</taxon>
        <taxon>Uroviricota</taxon>
        <taxon>Caudoviricetes</taxon>
    </lineage>
</organism>
<evidence type="ECO:0000313" key="1">
    <source>
        <dbReference type="EMBL" id="DBA35630.1"/>
    </source>
</evidence>
<protein>
    <submittedName>
        <fullName evidence="1">Uncharacterized protein</fullName>
    </submittedName>
</protein>
<accession>A0AA86XKN5</accession>
<sequence>MDRGFSLEWYNGNCGDIMRFDTAEEALDLADRRWSRMTEANRRRYRDRRCGGVYMVCDPEGRCIKDYTEEEE</sequence>
<evidence type="ECO:0000313" key="2">
    <source>
        <dbReference type="Proteomes" id="UP001302000"/>
    </source>
</evidence>
<dbReference type="RefSeq" id="YP_013605534.1">
    <property type="nucleotide sequence ID" value="NC_134205.1"/>
</dbReference>